<dbReference type="RefSeq" id="WP_026861520.1">
    <property type="nucleotide sequence ID" value="NZ_JAHVIQ010000001.1"/>
</dbReference>
<accession>A0A432Z9R2</accession>
<dbReference type="Pfam" id="PF01266">
    <property type="entry name" value="DAO"/>
    <property type="match status" value="1"/>
</dbReference>
<dbReference type="Gene3D" id="3.50.50.60">
    <property type="entry name" value="FAD/NAD(P)-binding domain"/>
    <property type="match status" value="1"/>
</dbReference>
<feature type="domain" description="FAD dependent oxidoreductase" evidence="2">
    <location>
        <begin position="41"/>
        <end position="402"/>
    </location>
</feature>
<dbReference type="PANTHER" id="PTHR13847:SF281">
    <property type="entry name" value="FAD DEPENDENT OXIDOREDUCTASE DOMAIN-CONTAINING PROTEIN"/>
    <property type="match status" value="1"/>
</dbReference>
<evidence type="ECO:0000313" key="3">
    <source>
        <dbReference type="EMBL" id="RUO74639.1"/>
    </source>
</evidence>
<keyword evidence="1" id="KW-0560">Oxidoreductase</keyword>
<evidence type="ECO:0000313" key="4">
    <source>
        <dbReference type="Proteomes" id="UP000287022"/>
    </source>
</evidence>
<sequence length="443" mass="49355">MYDPLVHDFPSSQQPHARSYWQAHTATNFPNAATALPERTDIVVIGAGYTGLNAALELAKHYQQNVVLVDANQLGWGCSTRNAGFAMPGTGRLSLADWQKRCGAATAQAIYNEYQAAFARLEAHLQACPQQLEVQRGGYLKVAHRLQAVPALQRSLEQLQQFEPDARWLDSSQTQQRVNTPQAYGAIHYPNSFGLNPLLLTASLARQCQQAGVTLVEGAAVMHWERHEQRHRLHTSKGKITAAKVVVATNGYTSNQLHPSLQGRTLPVLSSVIVTRPLTSDERRSIGLQGNELVMDTRVLKYYYRLLPDGRLLFGGRGAIRGKDAQHPRYARHLLEALAGTFPSLQALAKTPVDYYWSGWISVALDNYPRIYSPADSIYTSMGYCGSGVTFSQLAGQRLAQLTMGEKLPELPFYQSPLAKFPLPSLRRLGQWGFYQLARWRRL</sequence>
<evidence type="ECO:0000259" key="2">
    <source>
        <dbReference type="Pfam" id="PF01266"/>
    </source>
</evidence>
<gene>
    <name evidence="3" type="ORF">CWI80_04670</name>
</gene>
<evidence type="ECO:0000256" key="1">
    <source>
        <dbReference type="ARBA" id="ARBA00023002"/>
    </source>
</evidence>
<dbReference type="GO" id="GO:0016491">
    <property type="term" value="F:oxidoreductase activity"/>
    <property type="evidence" value="ECO:0007669"/>
    <property type="project" value="UniProtKB-KW"/>
</dbReference>
<dbReference type="InterPro" id="IPR036188">
    <property type="entry name" value="FAD/NAD-bd_sf"/>
</dbReference>
<proteinExistence type="predicted"/>
<dbReference type="InterPro" id="IPR006076">
    <property type="entry name" value="FAD-dep_OxRdtase"/>
</dbReference>
<dbReference type="Gene3D" id="3.30.9.10">
    <property type="entry name" value="D-Amino Acid Oxidase, subunit A, domain 2"/>
    <property type="match status" value="1"/>
</dbReference>
<dbReference type="EMBL" id="PIQE01000001">
    <property type="protein sequence ID" value="RUO74639.1"/>
    <property type="molecule type" value="Genomic_DNA"/>
</dbReference>
<dbReference type="GO" id="GO:0005737">
    <property type="term" value="C:cytoplasm"/>
    <property type="evidence" value="ECO:0007669"/>
    <property type="project" value="TreeGrafter"/>
</dbReference>
<reference evidence="4" key="1">
    <citation type="journal article" date="2018" name="Front. Microbiol.">
        <title>Genome-Based Analysis Reveals the Taxonomy and Diversity of the Family Idiomarinaceae.</title>
        <authorList>
            <person name="Liu Y."/>
            <person name="Lai Q."/>
            <person name="Shao Z."/>
        </authorList>
    </citation>
    <scope>NUCLEOTIDE SEQUENCE [LARGE SCALE GENOMIC DNA]</scope>
    <source>
        <strain evidence="4">c121</strain>
    </source>
</reference>
<dbReference type="Proteomes" id="UP000287022">
    <property type="component" value="Unassembled WGS sequence"/>
</dbReference>
<dbReference type="SUPFAM" id="SSF51905">
    <property type="entry name" value="FAD/NAD(P)-binding domain"/>
    <property type="match status" value="1"/>
</dbReference>
<name>A0A432Z9R2_9GAMM</name>
<keyword evidence="4" id="KW-1185">Reference proteome</keyword>
<dbReference type="STRING" id="1122124.GCA_000423165_00463"/>
<dbReference type="PANTHER" id="PTHR13847">
    <property type="entry name" value="SARCOSINE DEHYDROGENASE-RELATED"/>
    <property type="match status" value="1"/>
</dbReference>
<protein>
    <submittedName>
        <fullName evidence="3">FAD-dependent oxidoreductase</fullName>
    </submittedName>
</protein>
<comment type="caution">
    <text evidence="3">The sequence shown here is derived from an EMBL/GenBank/DDBJ whole genome shotgun (WGS) entry which is preliminary data.</text>
</comment>
<dbReference type="AlphaFoldDB" id="A0A432Z9R2"/>
<organism evidence="3 4">
    <name type="scientific">Pseudidiomarina sediminum</name>
    <dbReference type="NCBI Taxonomy" id="431675"/>
    <lineage>
        <taxon>Bacteria</taxon>
        <taxon>Pseudomonadati</taxon>
        <taxon>Pseudomonadota</taxon>
        <taxon>Gammaproteobacteria</taxon>
        <taxon>Alteromonadales</taxon>
        <taxon>Idiomarinaceae</taxon>
        <taxon>Pseudidiomarina</taxon>
    </lineage>
</organism>